<sequence>MLENDQEIILDSTNNVFVGPDGYFKVVIDEFDGQTVKAWHVEDANGNRTPNLAERAKGKHIDVLINADNRTVWHFGNRIATTLIKELETAITNLEQ</sequence>
<evidence type="ECO:0000313" key="1">
    <source>
        <dbReference type="EMBL" id="QGP94014.1"/>
    </source>
</evidence>
<proteinExistence type="predicted"/>
<evidence type="ECO:0000313" key="2">
    <source>
        <dbReference type="Proteomes" id="UP000425916"/>
    </source>
</evidence>
<name>A0A6I5ZW45_9FIRM</name>
<reference evidence="1 2" key="1">
    <citation type="submission" date="2019-11" db="EMBL/GenBank/DDBJ databases">
        <title>Genome sequence of Moorella glycerini DSM11254.</title>
        <authorList>
            <person name="Poehlein A."/>
            <person name="Boeer T."/>
            <person name="Daniel R."/>
        </authorList>
    </citation>
    <scope>NUCLEOTIDE SEQUENCE [LARGE SCALE GENOMIC DNA]</scope>
    <source>
        <strain evidence="1 2">DSM 11254</strain>
    </source>
</reference>
<accession>A0A6I5ZW45</accession>
<dbReference type="AlphaFoldDB" id="A0A6I5ZW45"/>
<keyword evidence="2" id="KW-1185">Reference proteome</keyword>
<dbReference type="RefSeq" id="WP_211661962.1">
    <property type="nucleotide sequence ID" value="NZ_CP046244.1"/>
</dbReference>
<organism evidence="1 2">
    <name type="scientific">Neomoorella glycerini</name>
    <dbReference type="NCBI Taxonomy" id="55779"/>
    <lineage>
        <taxon>Bacteria</taxon>
        <taxon>Bacillati</taxon>
        <taxon>Bacillota</taxon>
        <taxon>Clostridia</taxon>
        <taxon>Neomoorellales</taxon>
        <taxon>Neomoorellaceae</taxon>
        <taxon>Neomoorella</taxon>
    </lineage>
</organism>
<dbReference type="EMBL" id="CP046244">
    <property type="protein sequence ID" value="QGP94014.1"/>
    <property type="molecule type" value="Genomic_DNA"/>
</dbReference>
<dbReference type="Proteomes" id="UP000425916">
    <property type="component" value="Chromosome"/>
</dbReference>
<gene>
    <name evidence="1" type="ORF">MGLY_34390</name>
</gene>
<protein>
    <submittedName>
        <fullName evidence="1">Uncharacterized protein</fullName>
    </submittedName>
</protein>